<evidence type="ECO:0000259" key="1">
    <source>
        <dbReference type="Pfam" id="PF14226"/>
    </source>
</evidence>
<feature type="domain" description="Non-haem dioxygenase N-terminal" evidence="1">
    <location>
        <begin position="67"/>
        <end position="118"/>
    </location>
</feature>
<dbReference type="EMBL" id="BDEV01000028">
    <property type="protein sequence ID" value="GCD62127.1"/>
    <property type="molecule type" value="Genomic_DNA"/>
</dbReference>
<evidence type="ECO:0000313" key="2">
    <source>
        <dbReference type="EMBL" id="GCD62127.1"/>
    </source>
</evidence>
<dbReference type="Pfam" id="PF14226">
    <property type="entry name" value="DIOX_N"/>
    <property type="match status" value="1"/>
</dbReference>
<dbReference type="SUPFAM" id="SSF51197">
    <property type="entry name" value="Clavaminate synthase-like"/>
    <property type="match status" value="1"/>
</dbReference>
<evidence type="ECO:0000313" key="3">
    <source>
        <dbReference type="Proteomes" id="UP000287385"/>
    </source>
</evidence>
<reference evidence="2 3" key="1">
    <citation type="submission" date="2016-06" db="EMBL/GenBank/DDBJ databases">
        <title>Acetobacter pasteurianus NBRC 3278 whole genome sequencing project.</title>
        <authorList>
            <person name="Matsutani M."/>
            <person name="Shiwa Y."/>
            <person name="Okamoto-Kainuma A."/>
            <person name="Ishikawa M."/>
            <person name="Koizumi Y."/>
            <person name="Yoshikawa H."/>
            <person name="Yakushi T."/>
            <person name="Matsushita K."/>
        </authorList>
    </citation>
    <scope>NUCLEOTIDE SEQUENCE [LARGE SCALE GENOMIC DNA]</scope>
    <source>
        <strain evidence="2 3">NBRC 3278</strain>
    </source>
</reference>
<name>A0A401X2V5_ACEPA</name>
<dbReference type="InterPro" id="IPR026992">
    <property type="entry name" value="DIOX_N"/>
</dbReference>
<protein>
    <recommendedName>
        <fullName evidence="1">Non-haem dioxygenase N-terminal domain-containing protein</fullName>
    </recommendedName>
</protein>
<sequence length="134" mass="15099">MGEALAAKKHAFPHAGLHQLLRPMGQFAICVRNAMTLNTKTTPDYPMEELKREATIGSMGTTSVRSIPVIDFSDYENRRAQIADDLWNAATQDGFFQVINHGISLQDIDNAFTEAKRFLLFLCLKRKFSKRSPP</sequence>
<keyword evidence="3" id="KW-1185">Reference proteome</keyword>
<dbReference type="InterPro" id="IPR027443">
    <property type="entry name" value="IPNS-like_sf"/>
</dbReference>
<dbReference type="Gene3D" id="2.60.120.330">
    <property type="entry name" value="B-lactam Antibiotic, Isopenicillin N Synthase, Chain"/>
    <property type="match status" value="1"/>
</dbReference>
<comment type="caution">
    <text evidence="2">The sequence shown here is derived from an EMBL/GenBank/DDBJ whole genome shotgun (WGS) entry which is preliminary data.</text>
</comment>
<dbReference type="Proteomes" id="UP000287385">
    <property type="component" value="Unassembled WGS sequence"/>
</dbReference>
<organism evidence="2 3">
    <name type="scientific">Acetobacter pasteurianus NBRC 3278</name>
    <dbReference type="NCBI Taxonomy" id="1226660"/>
    <lineage>
        <taxon>Bacteria</taxon>
        <taxon>Pseudomonadati</taxon>
        <taxon>Pseudomonadota</taxon>
        <taxon>Alphaproteobacteria</taxon>
        <taxon>Acetobacterales</taxon>
        <taxon>Acetobacteraceae</taxon>
        <taxon>Acetobacter</taxon>
    </lineage>
</organism>
<proteinExistence type="predicted"/>
<dbReference type="AlphaFoldDB" id="A0A401X2V5"/>
<gene>
    <name evidence="2" type="ORF">NBRC3278_1220</name>
</gene>
<accession>A0A401X2V5</accession>